<gene>
    <name evidence="3" type="ORF">MSAN_01581500</name>
</gene>
<accession>A0A8H7CX78</accession>
<dbReference type="PROSITE" id="PS51186">
    <property type="entry name" value="GNAT"/>
    <property type="match status" value="1"/>
</dbReference>
<dbReference type="InterPro" id="IPR016181">
    <property type="entry name" value="Acyl_CoA_acyltransferase"/>
</dbReference>
<dbReference type="InterPro" id="IPR050769">
    <property type="entry name" value="NAT_camello-type"/>
</dbReference>
<dbReference type="AlphaFoldDB" id="A0A8H7CX78"/>
<name>A0A8H7CX78_9AGAR</name>
<keyword evidence="1 3" id="KW-0808">Transferase</keyword>
<dbReference type="CDD" id="cd04301">
    <property type="entry name" value="NAT_SF"/>
    <property type="match status" value="1"/>
</dbReference>
<evidence type="ECO:0000313" key="3">
    <source>
        <dbReference type="EMBL" id="KAF7351492.1"/>
    </source>
</evidence>
<dbReference type="SUPFAM" id="SSF55729">
    <property type="entry name" value="Acyl-CoA N-acyltransferases (Nat)"/>
    <property type="match status" value="1"/>
</dbReference>
<feature type="domain" description="N-acetyltransferase" evidence="2">
    <location>
        <begin position="134"/>
        <end position="283"/>
    </location>
</feature>
<protein>
    <submittedName>
        <fullName evidence="3">Putative acetyltransferase protein</fullName>
    </submittedName>
</protein>
<reference evidence="3" key="1">
    <citation type="submission" date="2020-05" db="EMBL/GenBank/DDBJ databases">
        <title>Mycena genomes resolve the evolution of fungal bioluminescence.</title>
        <authorList>
            <person name="Tsai I.J."/>
        </authorList>
    </citation>
    <scope>NUCLEOTIDE SEQUENCE</scope>
    <source>
        <strain evidence="3">160909Yilan</strain>
    </source>
</reference>
<dbReference type="PANTHER" id="PTHR13947:SF37">
    <property type="entry name" value="LD18367P"/>
    <property type="match status" value="1"/>
</dbReference>
<dbReference type="OrthoDB" id="41532at2759"/>
<proteinExistence type="predicted"/>
<dbReference type="Proteomes" id="UP000623467">
    <property type="component" value="Unassembled WGS sequence"/>
</dbReference>
<evidence type="ECO:0000259" key="2">
    <source>
        <dbReference type="PROSITE" id="PS51186"/>
    </source>
</evidence>
<organism evidence="3 4">
    <name type="scientific">Mycena sanguinolenta</name>
    <dbReference type="NCBI Taxonomy" id="230812"/>
    <lineage>
        <taxon>Eukaryota</taxon>
        <taxon>Fungi</taxon>
        <taxon>Dikarya</taxon>
        <taxon>Basidiomycota</taxon>
        <taxon>Agaricomycotina</taxon>
        <taxon>Agaricomycetes</taxon>
        <taxon>Agaricomycetidae</taxon>
        <taxon>Agaricales</taxon>
        <taxon>Marasmiineae</taxon>
        <taxon>Mycenaceae</taxon>
        <taxon>Mycena</taxon>
    </lineage>
</organism>
<dbReference type="GO" id="GO:0008080">
    <property type="term" value="F:N-acetyltransferase activity"/>
    <property type="evidence" value="ECO:0007669"/>
    <property type="project" value="InterPro"/>
</dbReference>
<dbReference type="Gene3D" id="3.40.630.30">
    <property type="match status" value="1"/>
</dbReference>
<dbReference type="InterPro" id="IPR000182">
    <property type="entry name" value="GNAT_dom"/>
</dbReference>
<keyword evidence="4" id="KW-1185">Reference proteome</keyword>
<dbReference type="PANTHER" id="PTHR13947">
    <property type="entry name" value="GNAT FAMILY N-ACETYLTRANSFERASE"/>
    <property type="match status" value="1"/>
</dbReference>
<comment type="caution">
    <text evidence="3">The sequence shown here is derived from an EMBL/GenBank/DDBJ whole genome shotgun (WGS) entry which is preliminary data.</text>
</comment>
<evidence type="ECO:0000256" key="1">
    <source>
        <dbReference type="ARBA" id="ARBA00022679"/>
    </source>
</evidence>
<sequence>MADTTSQPFPLVVPRPGGDVIIRQFLPKDADQLHALLVEGVVYGREFARIRSPFPELITTILKRNRLATWRSGGISSAVFRSSRTVGGALGLGSYVWSTNPAVRMAGGALALCATALFAYRRHSITKMFVHFCATARATDMADIPRTYEVPVSEDGTKPQSQPQGPSAFWVAVIESPDYNTSEIVGYLGLDYHANSDPSTAELRRLTVSARHRRRKIASLLMSAALAHARLYRPLLTTLELETSEFQPGARRLYENLGFSLVGSRIMRIGPLFAMTVIRLRRNILD</sequence>
<dbReference type="EMBL" id="JACAZH010000013">
    <property type="protein sequence ID" value="KAF7351492.1"/>
    <property type="molecule type" value="Genomic_DNA"/>
</dbReference>
<evidence type="ECO:0000313" key="4">
    <source>
        <dbReference type="Proteomes" id="UP000623467"/>
    </source>
</evidence>
<dbReference type="Pfam" id="PF00583">
    <property type="entry name" value="Acetyltransf_1"/>
    <property type="match status" value="1"/>
</dbReference>